<sequence>MPSMQKLYKSFQRKVKPMKLDAMLSSSPPGSPAPETHRAEPGKDTALAEQNW</sequence>
<dbReference type="RefSeq" id="XP_007871604.1">
    <property type="nucleotide sequence ID" value="XM_007873413.1"/>
</dbReference>
<dbReference type="HOGENOM" id="CLU_3087434_0_0_1"/>
<evidence type="ECO:0000256" key="1">
    <source>
        <dbReference type="SAM" id="MobiDB-lite"/>
    </source>
</evidence>
<name>S7R6E1_GLOTA</name>
<gene>
    <name evidence="2" type="ORF">GLOTRDRAFT_134423</name>
</gene>
<proteinExistence type="predicted"/>
<evidence type="ECO:0000313" key="3">
    <source>
        <dbReference type="Proteomes" id="UP000030669"/>
    </source>
</evidence>
<dbReference type="GeneID" id="19303042"/>
<dbReference type="Proteomes" id="UP000030669">
    <property type="component" value="Unassembled WGS sequence"/>
</dbReference>
<feature type="region of interest" description="Disordered" evidence="1">
    <location>
        <begin position="21"/>
        <end position="52"/>
    </location>
</feature>
<reference evidence="2 3" key="1">
    <citation type="journal article" date="2012" name="Science">
        <title>The Paleozoic origin of enzymatic lignin decomposition reconstructed from 31 fungal genomes.</title>
        <authorList>
            <person name="Floudas D."/>
            <person name="Binder M."/>
            <person name="Riley R."/>
            <person name="Barry K."/>
            <person name="Blanchette R.A."/>
            <person name="Henrissat B."/>
            <person name="Martinez A.T."/>
            <person name="Otillar R."/>
            <person name="Spatafora J.W."/>
            <person name="Yadav J.S."/>
            <person name="Aerts A."/>
            <person name="Benoit I."/>
            <person name="Boyd A."/>
            <person name="Carlson A."/>
            <person name="Copeland A."/>
            <person name="Coutinho P.M."/>
            <person name="de Vries R.P."/>
            <person name="Ferreira P."/>
            <person name="Findley K."/>
            <person name="Foster B."/>
            <person name="Gaskell J."/>
            <person name="Glotzer D."/>
            <person name="Gorecki P."/>
            <person name="Heitman J."/>
            <person name="Hesse C."/>
            <person name="Hori C."/>
            <person name="Igarashi K."/>
            <person name="Jurgens J.A."/>
            <person name="Kallen N."/>
            <person name="Kersten P."/>
            <person name="Kohler A."/>
            <person name="Kuees U."/>
            <person name="Kumar T.K.A."/>
            <person name="Kuo A."/>
            <person name="LaButti K."/>
            <person name="Larrondo L.F."/>
            <person name="Lindquist E."/>
            <person name="Ling A."/>
            <person name="Lombard V."/>
            <person name="Lucas S."/>
            <person name="Lundell T."/>
            <person name="Martin R."/>
            <person name="McLaughlin D.J."/>
            <person name="Morgenstern I."/>
            <person name="Morin E."/>
            <person name="Murat C."/>
            <person name="Nagy L.G."/>
            <person name="Nolan M."/>
            <person name="Ohm R.A."/>
            <person name="Patyshakuliyeva A."/>
            <person name="Rokas A."/>
            <person name="Ruiz-Duenas F.J."/>
            <person name="Sabat G."/>
            <person name="Salamov A."/>
            <person name="Samejima M."/>
            <person name="Schmutz J."/>
            <person name="Slot J.C."/>
            <person name="St John F."/>
            <person name="Stenlid J."/>
            <person name="Sun H."/>
            <person name="Sun S."/>
            <person name="Syed K."/>
            <person name="Tsang A."/>
            <person name="Wiebenga A."/>
            <person name="Young D."/>
            <person name="Pisabarro A."/>
            <person name="Eastwood D.C."/>
            <person name="Martin F."/>
            <person name="Cullen D."/>
            <person name="Grigoriev I.V."/>
            <person name="Hibbett D.S."/>
        </authorList>
    </citation>
    <scope>NUCLEOTIDE SEQUENCE [LARGE SCALE GENOMIC DNA]</scope>
    <source>
        <strain evidence="2 3">ATCC 11539</strain>
    </source>
</reference>
<dbReference type="AlphaFoldDB" id="S7R6E1"/>
<dbReference type="KEGG" id="gtr:GLOTRDRAFT_134423"/>
<dbReference type="EMBL" id="KB469459">
    <property type="protein sequence ID" value="EPQ49940.1"/>
    <property type="molecule type" value="Genomic_DNA"/>
</dbReference>
<accession>S7R6E1</accession>
<organism evidence="2 3">
    <name type="scientific">Gloeophyllum trabeum (strain ATCC 11539 / FP-39264 / Madison 617)</name>
    <name type="common">Brown rot fungus</name>
    <dbReference type="NCBI Taxonomy" id="670483"/>
    <lineage>
        <taxon>Eukaryota</taxon>
        <taxon>Fungi</taxon>
        <taxon>Dikarya</taxon>
        <taxon>Basidiomycota</taxon>
        <taxon>Agaricomycotina</taxon>
        <taxon>Agaricomycetes</taxon>
        <taxon>Gloeophyllales</taxon>
        <taxon>Gloeophyllaceae</taxon>
        <taxon>Gloeophyllum</taxon>
    </lineage>
</organism>
<evidence type="ECO:0000313" key="2">
    <source>
        <dbReference type="EMBL" id="EPQ49940.1"/>
    </source>
</evidence>
<protein>
    <submittedName>
        <fullName evidence="2">Uncharacterized protein</fullName>
    </submittedName>
</protein>
<keyword evidence="3" id="KW-1185">Reference proteome</keyword>